<keyword evidence="2" id="KW-0963">Cytoplasm</keyword>
<dbReference type="Proteomes" id="UP000515154">
    <property type="component" value="Linkage group LG6"/>
</dbReference>
<evidence type="ECO:0000313" key="6">
    <source>
        <dbReference type="Proteomes" id="UP000515154"/>
    </source>
</evidence>
<evidence type="ECO:0000256" key="2">
    <source>
        <dbReference type="ARBA" id="ARBA00022490"/>
    </source>
</evidence>
<dbReference type="Pfam" id="PF01302">
    <property type="entry name" value="CAP_GLY"/>
    <property type="match status" value="1"/>
</dbReference>
<dbReference type="GO" id="GO:0005634">
    <property type="term" value="C:nucleus"/>
    <property type="evidence" value="ECO:0007669"/>
    <property type="project" value="TreeGrafter"/>
</dbReference>
<evidence type="ECO:0000256" key="4">
    <source>
        <dbReference type="ARBA" id="ARBA00025779"/>
    </source>
</evidence>
<feature type="domain" description="CAP-Gly" evidence="5">
    <location>
        <begin position="181"/>
        <end position="223"/>
    </location>
</feature>
<dbReference type="GO" id="GO:0005938">
    <property type="term" value="C:cell cortex"/>
    <property type="evidence" value="ECO:0007669"/>
    <property type="project" value="TreeGrafter"/>
</dbReference>
<dbReference type="InterPro" id="IPR029071">
    <property type="entry name" value="Ubiquitin-like_domsf"/>
</dbReference>
<dbReference type="PROSITE" id="PS00845">
    <property type="entry name" value="CAP_GLY_1"/>
    <property type="match status" value="1"/>
</dbReference>
<evidence type="ECO:0000256" key="3">
    <source>
        <dbReference type="ARBA" id="ARBA00023186"/>
    </source>
</evidence>
<reference evidence="7" key="1">
    <citation type="submission" date="2025-08" db="UniProtKB">
        <authorList>
            <consortium name="RefSeq"/>
        </authorList>
    </citation>
    <scope>IDENTIFICATION</scope>
</reference>
<dbReference type="GO" id="GO:0007021">
    <property type="term" value="P:tubulin complex assembly"/>
    <property type="evidence" value="ECO:0007669"/>
    <property type="project" value="InterPro"/>
</dbReference>
<dbReference type="GO" id="GO:0005829">
    <property type="term" value="C:cytosol"/>
    <property type="evidence" value="ECO:0007669"/>
    <property type="project" value="UniProtKB-ARBA"/>
</dbReference>
<dbReference type="InterPro" id="IPR000626">
    <property type="entry name" value="Ubiquitin-like_dom"/>
</dbReference>
<dbReference type="Gene3D" id="3.10.20.90">
    <property type="entry name" value="Phosphatidylinositol 3-kinase Catalytic Subunit, Chain A, domain 1"/>
    <property type="match status" value="1"/>
</dbReference>
<dbReference type="KEGG" id="osn:115213452"/>
<dbReference type="GO" id="GO:0035371">
    <property type="term" value="C:microtubule plus-end"/>
    <property type="evidence" value="ECO:0007669"/>
    <property type="project" value="TreeGrafter"/>
</dbReference>
<dbReference type="AlphaFoldDB" id="A0A6P7SJ84"/>
<dbReference type="SUPFAM" id="SSF74924">
    <property type="entry name" value="Cap-Gly domain"/>
    <property type="match status" value="1"/>
</dbReference>
<accession>A0A6P7SJ84</accession>
<protein>
    <submittedName>
        <fullName evidence="7">Tubulin-folding cofactor B isoform X1</fullName>
    </submittedName>
</protein>
<keyword evidence="3" id="KW-0143">Chaperone</keyword>
<evidence type="ECO:0000256" key="1">
    <source>
        <dbReference type="ARBA" id="ARBA00004496"/>
    </source>
</evidence>
<dbReference type="CDD" id="cd01789">
    <property type="entry name" value="Ubl_TBCB"/>
    <property type="match status" value="1"/>
</dbReference>
<keyword evidence="6" id="KW-1185">Reference proteome</keyword>
<dbReference type="PROSITE" id="PS50245">
    <property type="entry name" value="CAP_GLY_2"/>
    <property type="match status" value="1"/>
</dbReference>
<name>A0A6P7SJ84_9MOLL</name>
<dbReference type="SMART" id="SM01052">
    <property type="entry name" value="CAP_GLY"/>
    <property type="match status" value="1"/>
</dbReference>
<organism evidence="6 7">
    <name type="scientific">Octopus sinensis</name>
    <name type="common">East Asian common octopus</name>
    <dbReference type="NCBI Taxonomy" id="2607531"/>
    <lineage>
        <taxon>Eukaryota</taxon>
        <taxon>Metazoa</taxon>
        <taxon>Spiralia</taxon>
        <taxon>Lophotrochozoa</taxon>
        <taxon>Mollusca</taxon>
        <taxon>Cephalopoda</taxon>
        <taxon>Coleoidea</taxon>
        <taxon>Octopodiformes</taxon>
        <taxon>Octopoda</taxon>
        <taxon>Incirrata</taxon>
        <taxon>Octopodidae</taxon>
        <taxon>Octopus</taxon>
    </lineage>
</organism>
<proteinExistence type="inferred from homology"/>
<dbReference type="Gene3D" id="2.30.30.190">
    <property type="entry name" value="CAP Gly-rich-like domain"/>
    <property type="match status" value="1"/>
</dbReference>
<evidence type="ECO:0000313" key="7">
    <source>
        <dbReference type="RefSeq" id="XP_029638290.1"/>
    </source>
</evidence>
<dbReference type="InterPro" id="IPR045172">
    <property type="entry name" value="TBCB_Ubl"/>
</dbReference>
<dbReference type="InterPro" id="IPR036859">
    <property type="entry name" value="CAP-Gly_dom_sf"/>
</dbReference>
<dbReference type="SUPFAM" id="SSF54236">
    <property type="entry name" value="Ubiquitin-like"/>
    <property type="match status" value="1"/>
</dbReference>
<dbReference type="GO" id="GO:0051010">
    <property type="term" value="F:microtubule plus-end binding"/>
    <property type="evidence" value="ECO:0007669"/>
    <property type="project" value="TreeGrafter"/>
</dbReference>
<dbReference type="FunFam" id="2.30.30.190:FF:000013">
    <property type="entry name" value="Tubulin-folding cofactor B"/>
    <property type="match status" value="1"/>
</dbReference>
<dbReference type="Pfam" id="PF14560">
    <property type="entry name" value="Ubiquitin_2"/>
    <property type="match status" value="1"/>
</dbReference>
<dbReference type="PANTHER" id="PTHR18916">
    <property type="entry name" value="DYNACTIN 1-RELATED MICROTUBULE-BINDING"/>
    <property type="match status" value="1"/>
</dbReference>
<dbReference type="InterPro" id="IPR000938">
    <property type="entry name" value="CAP-Gly_domain"/>
</dbReference>
<dbReference type="RefSeq" id="XP_029638290.1">
    <property type="nucleotide sequence ID" value="XM_029782430.2"/>
</dbReference>
<gene>
    <name evidence="7" type="primary">LOC115213452</name>
</gene>
<dbReference type="GO" id="GO:0007023">
    <property type="term" value="P:post-chaperonin tubulin folding pathway"/>
    <property type="evidence" value="ECO:0007669"/>
    <property type="project" value="InterPro"/>
</dbReference>
<dbReference type="PANTHER" id="PTHR18916:SF85">
    <property type="entry name" value="TUBULIN-FOLDING COFACTOR B"/>
    <property type="match status" value="1"/>
</dbReference>
<dbReference type="GO" id="GO:0043014">
    <property type="term" value="F:alpha-tubulin binding"/>
    <property type="evidence" value="ECO:0007669"/>
    <property type="project" value="InterPro"/>
</dbReference>
<dbReference type="GO" id="GO:0031122">
    <property type="term" value="P:cytoplasmic microtubule organization"/>
    <property type="evidence" value="ECO:0007669"/>
    <property type="project" value="TreeGrafter"/>
</dbReference>
<sequence length="241" mass="27523">MSENFTVVTAPYVELTITSNISPITSIKRFPKDLTIADLKMKLILLTGATMNMKLHLYQAKRSICSMDEDSSLLGSYPVEDGYILHVTDDSVTPVDYVECDVENRYQMSETEYAKKSDNFRAYKEKNLKNLSELKNTENLKQNEDKEKEEEKLTESFKIGDRCKAEVKNQPPRTGTIKYLGLTDFQPGHWVGIQYDEPVGKNDGSVKGKRYFECLMKYGGFVRPSSVTVGYFPEPDDIDEF</sequence>
<comment type="similarity">
    <text evidence="4">Belongs to the TBCB family.</text>
</comment>
<comment type="subcellular location">
    <subcellularLocation>
        <location evidence="1">Cytoplasm</location>
    </subcellularLocation>
</comment>
<evidence type="ECO:0000259" key="5">
    <source>
        <dbReference type="PROSITE" id="PS50245"/>
    </source>
</evidence>